<dbReference type="InParanoid" id="A0A316YV89"/>
<proteinExistence type="predicted"/>
<feature type="region of interest" description="Disordered" evidence="1">
    <location>
        <begin position="100"/>
        <end position="129"/>
    </location>
</feature>
<evidence type="ECO:0000256" key="1">
    <source>
        <dbReference type="SAM" id="MobiDB-lite"/>
    </source>
</evidence>
<organism evidence="2 3">
    <name type="scientific">Acaromyces ingoldii</name>
    <dbReference type="NCBI Taxonomy" id="215250"/>
    <lineage>
        <taxon>Eukaryota</taxon>
        <taxon>Fungi</taxon>
        <taxon>Dikarya</taxon>
        <taxon>Basidiomycota</taxon>
        <taxon>Ustilaginomycotina</taxon>
        <taxon>Exobasidiomycetes</taxon>
        <taxon>Exobasidiales</taxon>
        <taxon>Cryptobasidiaceae</taxon>
        <taxon>Acaromyces</taxon>
    </lineage>
</organism>
<dbReference type="GO" id="GO:0000340">
    <property type="term" value="F:RNA 7-methylguanosine cap binding"/>
    <property type="evidence" value="ECO:0007669"/>
    <property type="project" value="InterPro"/>
</dbReference>
<dbReference type="EMBL" id="KZ819634">
    <property type="protein sequence ID" value="PWN93022.1"/>
    <property type="molecule type" value="Genomic_DNA"/>
</dbReference>
<evidence type="ECO:0000313" key="2">
    <source>
        <dbReference type="EMBL" id="PWN93022.1"/>
    </source>
</evidence>
<gene>
    <name evidence="2" type="ORF">FA10DRAFT_12316</name>
</gene>
<keyword evidence="3" id="KW-1185">Reference proteome</keyword>
<dbReference type="Proteomes" id="UP000245768">
    <property type="component" value="Unassembled WGS sequence"/>
</dbReference>
<name>A0A316YV89_9BASI</name>
<dbReference type="Pfam" id="PF10309">
    <property type="entry name" value="NCBP3"/>
    <property type="match status" value="1"/>
</dbReference>
<feature type="compositionally biased region" description="Low complexity" evidence="1">
    <location>
        <begin position="467"/>
        <end position="480"/>
    </location>
</feature>
<feature type="compositionally biased region" description="Acidic residues" evidence="1">
    <location>
        <begin position="45"/>
        <end position="61"/>
    </location>
</feature>
<accession>A0A316YV89</accession>
<dbReference type="RefSeq" id="XP_025380220.1">
    <property type="nucleotide sequence ID" value="XM_025517935.1"/>
</dbReference>
<dbReference type="PANTHER" id="PTHR16291">
    <property type="entry name" value="NUCLEAR CAP-BINDING PROTEIN SUBUNIT 3"/>
    <property type="match status" value="1"/>
</dbReference>
<feature type="compositionally biased region" description="Basic and acidic residues" evidence="1">
    <location>
        <begin position="554"/>
        <end position="588"/>
    </location>
</feature>
<feature type="region of interest" description="Disordered" evidence="1">
    <location>
        <begin position="1"/>
        <end position="80"/>
    </location>
</feature>
<feature type="compositionally biased region" description="Basic and acidic residues" evidence="1">
    <location>
        <begin position="62"/>
        <end position="80"/>
    </location>
</feature>
<dbReference type="PANTHER" id="PTHR16291:SF0">
    <property type="entry name" value="NUCLEAR CAP-BINDING PROTEIN SUBUNIT 3"/>
    <property type="match status" value="1"/>
</dbReference>
<feature type="region of interest" description="Disordered" evidence="1">
    <location>
        <begin position="391"/>
        <end position="588"/>
    </location>
</feature>
<reference evidence="2 3" key="1">
    <citation type="journal article" date="2018" name="Mol. Biol. Evol.">
        <title>Broad Genomic Sampling Reveals a Smut Pathogenic Ancestry of the Fungal Clade Ustilaginomycotina.</title>
        <authorList>
            <person name="Kijpornyongpan T."/>
            <person name="Mondo S.J."/>
            <person name="Barry K."/>
            <person name="Sandor L."/>
            <person name="Lee J."/>
            <person name="Lipzen A."/>
            <person name="Pangilinan J."/>
            <person name="LaButti K."/>
            <person name="Hainaut M."/>
            <person name="Henrissat B."/>
            <person name="Grigoriev I.V."/>
            <person name="Spatafora J.W."/>
            <person name="Aime M.C."/>
        </authorList>
    </citation>
    <scope>NUCLEOTIDE SEQUENCE [LARGE SCALE GENOMIC DNA]</scope>
    <source>
        <strain evidence="2 3">MCA 4198</strain>
    </source>
</reference>
<dbReference type="GeneID" id="37039851"/>
<sequence>MAENGMLDYGEAEDEGRIQPTDAALGQEGATWDLNPHLAPQEVFASDDEDEEMEDDSELTEEERLRRRQEREARRKEKEARARGARFYALPVEESVRAGANRGVSPLNDDELEGGQEREGDLAPPEVPRPIGGILDLRYSVLHMAGPPITQCSTSRLFSYVTHFGAQPLGLEWVNDQACNVVFANADAARLAIEYLCPATAMNAAPLVPLPTPDDLQRAQDAKLEHDRGNQVPDEPDQMLLESLLISRKAHRFPAKLYTGPERDTAMDLRSYRHVQQKAEQEDANEEEEPSALPADVPEIYREMEREDRMRQRKRQRGLSVPTAKLKDFEKLESLRGTLWIRWCIESLDVKSSGAARQSKWYRDHGLDAGRDVVAKPLVVGAASERPELFPGARVRRSDEEGKRAAMDAELDDFGRQRQQRRDRLDPLDEVEEEVSGRMQWSRDRSRSLSPDARRRARRDDRGDGTSGSVRVRGRGAMRAPRTSGWGNDEDDDAFHYAFVERGEEPVGSQGDLGGRMMSDRLDNSYYGGGGGDRNGGGGGGGGGRRRRRGRGGGGERRYQDDYYGDREERSLKDRIQPDDRSLASRLS</sequence>
<dbReference type="AlphaFoldDB" id="A0A316YV89"/>
<dbReference type="STRING" id="215250.A0A316YV89"/>
<feature type="compositionally biased region" description="Gly residues" evidence="1">
    <location>
        <begin position="527"/>
        <end position="543"/>
    </location>
</feature>
<dbReference type="GO" id="GO:0003729">
    <property type="term" value="F:mRNA binding"/>
    <property type="evidence" value="ECO:0007669"/>
    <property type="project" value="InterPro"/>
</dbReference>
<dbReference type="OrthoDB" id="422106at2759"/>
<feature type="compositionally biased region" description="Basic and acidic residues" evidence="1">
    <location>
        <begin position="441"/>
        <end position="464"/>
    </location>
</feature>
<feature type="compositionally biased region" description="Basic and acidic residues" evidence="1">
    <location>
        <begin position="396"/>
        <end position="427"/>
    </location>
</feature>
<dbReference type="InterPro" id="IPR019416">
    <property type="entry name" value="NCBP3"/>
</dbReference>
<dbReference type="GO" id="GO:0005634">
    <property type="term" value="C:nucleus"/>
    <property type="evidence" value="ECO:0007669"/>
    <property type="project" value="TreeGrafter"/>
</dbReference>
<evidence type="ECO:0000313" key="3">
    <source>
        <dbReference type="Proteomes" id="UP000245768"/>
    </source>
</evidence>
<protein>
    <submittedName>
        <fullName evidence="2">Uncharacterized protein</fullName>
    </submittedName>
</protein>